<dbReference type="EMBL" id="JACBJI010000006">
    <property type="protein sequence ID" value="NYA72003.1"/>
    <property type="molecule type" value="Genomic_DNA"/>
</dbReference>
<keyword evidence="2" id="KW-1185">Reference proteome</keyword>
<dbReference type="RefSeq" id="WP_176006813.1">
    <property type="nucleotide sequence ID" value="NZ_JABWMI010000015.1"/>
</dbReference>
<proteinExistence type="predicted"/>
<gene>
    <name evidence="1" type="ORF">HZF10_13825</name>
</gene>
<comment type="caution">
    <text evidence="1">The sequence shown here is derived from an EMBL/GenBank/DDBJ whole genome shotgun (WGS) entry which is preliminary data.</text>
</comment>
<evidence type="ECO:0000313" key="1">
    <source>
        <dbReference type="EMBL" id="NYA72003.1"/>
    </source>
</evidence>
<evidence type="ECO:0000313" key="2">
    <source>
        <dbReference type="Proteomes" id="UP000535020"/>
    </source>
</evidence>
<accession>A0A7Y9C814</accession>
<protein>
    <submittedName>
        <fullName evidence="1">Uncharacterized protein</fullName>
    </submittedName>
</protein>
<organism evidence="1 2">
    <name type="scientific">Flavobacterium agri</name>
    <dbReference type="NCBI Taxonomy" id="2743471"/>
    <lineage>
        <taxon>Bacteria</taxon>
        <taxon>Pseudomonadati</taxon>
        <taxon>Bacteroidota</taxon>
        <taxon>Flavobacteriia</taxon>
        <taxon>Flavobacteriales</taxon>
        <taxon>Flavobacteriaceae</taxon>
        <taxon>Flavobacterium</taxon>
    </lineage>
</organism>
<reference evidence="1 2" key="1">
    <citation type="submission" date="2020-07" db="EMBL/GenBank/DDBJ databases">
        <authorList>
            <person name="Sun Q."/>
        </authorList>
    </citation>
    <scope>NUCLEOTIDE SEQUENCE [LARGE SCALE GENOMIC DNA]</scope>
    <source>
        <strain evidence="1 2">MAH-1</strain>
    </source>
</reference>
<dbReference type="AlphaFoldDB" id="A0A7Y9C814"/>
<name>A0A7Y9C814_9FLAO</name>
<dbReference type="Proteomes" id="UP000535020">
    <property type="component" value="Unassembled WGS sequence"/>
</dbReference>
<sequence length="177" mass="19552">MNDELAQSKAVALIKAPIEKIDLGQWLFTLTDAEYQSCSPAHIAAGSNVSTDGKRMSINVEKIADNFLVQHYVEEISTPSLCRVYSLSDSFSGFGHTKLGIRWEVALTRVSESLTEFMNTVVVLMTDDFAASLKAAGLSDLKEVKAGMLENLVAHNREETPLFAKDIERKARQGVWD</sequence>